<evidence type="ECO:0000256" key="3">
    <source>
        <dbReference type="ARBA" id="ARBA00022448"/>
    </source>
</evidence>
<keyword evidence="6 8" id="KW-1133">Transmembrane helix</keyword>
<name>A0LLZ4_SYNFM</name>
<proteinExistence type="inferred from homology"/>
<evidence type="ECO:0000256" key="6">
    <source>
        <dbReference type="ARBA" id="ARBA00022989"/>
    </source>
</evidence>
<dbReference type="InParanoid" id="A0LLZ4"/>
<dbReference type="Proteomes" id="UP000001784">
    <property type="component" value="Chromosome"/>
</dbReference>
<dbReference type="FunFam" id="1.20.58.340:FF:000012">
    <property type="entry name" value="Magnesium transport protein CorA"/>
    <property type="match status" value="1"/>
</dbReference>
<dbReference type="GO" id="GO:0050897">
    <property type="term" value="F:cobalt ion binding"/>
    <property type="evidence" value="ECO:0007669"/>
    <property type="project" value="TreeGrafter"/>
</dbReference>
<protein>
    <recommendedName>
        <fullName evidence="8">Magnesium transport protein CorA</fullName>
    </recommendedName>
</protein>
<dbReference type="PANTHER" id="PTHR46494">
    <property type="entry name" value="CORA FAMILY METAL ION TRANSPORTER (EUROFUNG)"/>
    <property type="match status" value="1"/>
</dbReference>
<feature type="transmembrane region" description="Helical" evidence="8">
    <location>
        <begin position="329"/>
        <end position="348"/>
    </location>
</feature>
<evidence type="ECO:0000256" key="8">
    <source>
        <dbReference type="RuleBase" id="RU362010"/>
    </source>
</evidence>
<evidence type="ECO:0000256" key="1">
    <source>
        <dbReference type="ARBA" id="ARBA00004651"/>
    </source>
</evidence>
<evidence type="ECO:0000256" key="7">
    <source>
        <dbReference type="ARBA" id="ARBA00023136"/>
    </source>
</evidence>
<dbReference type="EMBL" id="CP000478">
    <property type="protein sequence ID" value="ABK18446.1"/>
    <property type="molecule type" value="Genomic_DNA"/>
</dbReference>
<dbReference type="HOGENOM" id="CLU_007127_0_0_7"/>
<dbReference type="AlphaFoldDB" id="A0LLZ4"/>
<dbReference type="KEGG" id="sfu:Sfum_2768"/>
<dbReference type="STRING" id="335543.Sfum_2768"/>
<comment type="similarity">
    <text evidence="2 8">Belongs to the CorA metal ion transporter (MIT) (TC 1.A.35) family.</text>
</comment>
<keyword evidence="4 8" id="KW-1003">Cell membrane</keyword>
<keyword evidence="10" id="KW-1185">Reference proteome</keyword>
<keyword evidence="7 8" id="KW-0472">Membrane</keyword>
<comment type="function">
    <text evidence="8">Mediates influx of magnesium ions.</text>
</comment>
<dbReference type="OrthoDB" id="9803416at2"/>
<dbReference type="FunCoup" id="A0LLZ4">
    <property type="interactions" value="201"/>
</dbReference>
<organism evidence="9 10">
    <name type="scientific">Syntrophobacter fumaroxidans (strain DSM 10017 / MPOB)</name>
    <dbReference type="NCBI Taxonomy" id="335543"/>
    <lineage>
        <taxon>Bacteria</taxon>
        <taxon>Pseudomonadati</taxon>
        <taxon>Thermodesulfobacteriota</taxon>
        <taxon>Syntrophobacteria</taxon>
        <taxon>Syntrophobacterales</taxon>
        <taxon>Syntrophobacteraceae</taxon>
        <taxon>Syntrophobacter</taxon>
    </lineage>
</organism>
<dbReference type="PANTHER" id="PTHR46494:SF1">
    <property type="entry name" value="CORA FAMILY METAL ION TRANSPORTER (EUROFUNG)"/>
    <property type="match status" value="1"/>
</dbReference>
<dbReference type="GO" id="GO:0005886">
    <property type="term" value="C:plasma membrane"/>
    <property type="evidence" value="ECO:0007669"/>
    <property type="project" value="UniProtKB-SubCell"/>
</dbReference>
<dbReference type="CDD" id="cd12828">
    <property type="entry name" value="TmCorA-like_1"/>
    <property type="match status" value="1"/>
</dbReference>
<dbReference type="SUPFAM" id="SSF144083">
    <property type="entry name" value="Magnesium transport protein CorA, transmembrane region"/>
    <property type="match status" value="1"/>
</dbReference>
<dbReference type="InterPro" id="IPR004488">
    <property type="entry name" value="Mg/Co-transport_prot_CorA"/>
</dbReference>
<dbReference type="Gene3D" id="1.20.58.340">
    <property type="entry name" value="Magnesium transport protein CorA, transmembrane region"/>
    <property type="match status" value="2"/>
</dbReference>
<keyword evidence="3 8" id="KW-0813">Transport</keyword>
<reference evidence="9 10" key="1">
    <citation type="submission" date="2006-10" db="EMBL/GenBank/DDBJ databases">
        <title>Complete sequence of Syntrophobacter fumaroxidans MPOB.</title>
        <authorList>
            <consortium name="US DOE Joint Genome Institute"/>
            <person name="Copeland A."/>
            <person name="Lucas S."/>
            <person name="Lapidus A."/>
            <person name="Barry K."/>
            <person name="Detter J.C."/>
            <person name="Glavina del Rio T."/>
            <person name="Hammon N."/>
            <person name="Israni S."/>
            <person name="Pitluck S."/>
            <person name="Goltsman E.G."/>
            <person name="Martinez M."/>
            <person name="Schmutz J."/>
            <person name="Larimer F."/>
            <person name="Land M."/>
            <person name="Hauser L."/>
            <person name="Kyrpides N."/>
            <person name="Kim E."/>
            <person name="Boone D.R."/>
            <person name="Brockman F."/>
            <person name="Culley D."/>
            <person name="Ferry J."/>
            <person name="Gunsalus R."/>
            <person name="McInerney M.J."/>
            <person name="Morrison M."/>
            <person name="Plugge C."/>
            <person name="Rohlin L."/>
            <person name="Scholten J."/>
            <person name="Sieber J."/>
            <person name="Stams A.J.M."/>
            <person name="Worm P."/>
            <person name="Henstra A.M."/>
            <person name="Richardson P."/>
        </authorList>
    </citation>
    <scope>NUCLEOTIDE SEQUENCE [LARGE SCALE GENOMIC DNA]</scope>
    <source>
        <strain evidence="10">DSM 10017 / MPOB</strain>
    </source>
</reference>
<dbReference type="GO" id="GO:0015087">
    <property type="term" value="F:cobalt ion transmembrane transporter activity"/>
    <property type="evidence" value="ECO:0007669"/>
    <property type="project" value="UniProtKB-UniRule"/>
</dbReference>
<keyword evidence="8" id="KW-0406">Ion transport</keyword>
<dbReference type="Gene3D" id="3.30.460.20">
    <property type="entry name" value="CorA soluble domain-like"/>
    <property type="match status" value="1"/>
</dbReference>
<accession>A0LLZ4</accession>
<dbReference type="GO" id="GO:0000287">
    <property type="term" value="F:magnesium ion binding"/>
    <property type="evidence" value="ECO:0007669"/>
    <property type="project" value="TreeGrafter"/>
</dbReference>
<dbReference type="GO" id="GO:0015095">
    <property type="term" value="F:magnesium ion transmembrane transporter activity"/>
    <property type="evidence" value="ECO:0007669"/>
    <property type="project" value="UniProtKB-UniRule"/>
</dbReference>
<keyword evidence="8" id="KW-0460">Magnesium</keyword>
<dbReference type="InterPro" id="IPR002523">
    <property type="entry name" value="MgTranspt_CorA/ZnTranspt_ZntB"/>
</dbReference>
<comment type="subcellular location">
    <subcellularLocation>
        <location evidence="1">Cell membrane</location>
        <topology evidence="1">Multi-pass membrane protein</topology>
    </subcellularLocation>
    <subcellularLocation>
        <location evidence="8">Membrane</location>
        <topology evidence="8">Multi-pass membrane protein</topology>
    </subcellularLocation>
</comment>
<evidence type="ECO:0000313" key="10">
    <source>
        <dbReference type="Proteomes" id="UP000001784"/>
    </source>
</evidence>
<feature type="transmembrane region" description="Helical" evidence="8">
    <location>
        <begin position="296"/>
        <end position="317"/>
    </location>
</feature>
<dbReference type="Pfam" id="PF01544">
    <property type="entry name" value="CorA"/>
    <property type="match status" value="1"/>
</dbReference>
<gene>
    <name evidence="8" type="primary">corA</name>
    <name evidence="9" type="ordered locus">Sfum_2768</name>
</gene>
<dbReference type="eggNOG" id="COG0598">
    <property type="taxonomic scope" value="Bacteria"/>
</dbReference>
<dbReference type="InterPro" id="IPR045861">
    <property type="entry name" value="CorA_cytoplasmic_dom"/>
</dbReference>
<sequence>MPRSYTRRSKKTGLAPGSAVHVGAKRSELVRISVIQYTEDTFVEKTVASAVDCHALETASAMTWIDVNGIHDVDLIEKMGNLYQLHPLTTEDIVNTEQRPKMEDYGDYLYIVLKTLGHVKGAGNLDSAQVSLILKRDLVISFQEAESDVFDSLRERLRKGKGRVRKMGSDYLAYGLMDCVVDRYFTVAEALSDRIEEVQEELVRQPSRGTLQDIYRIRHELVLLRKFVWPLRDFLSGMWRGETRLIEEQTRIYLRDVYDHAVQIIETTETLRETLSGMIDIYLSSVSNRMNEIMKVLTIIATIFIPLTFITGFYGMNFDKLPGKDSLEGFFATVVVMLSVAIGMLCFFRSKKWF</sequence>
<evidence type="ECO:0000256" key="4">
    <source>
        <dbReference type="ARBA" id="ARBA00022475"/>
    </source>
</evidence>
<keyword evidence="5 8" id="KW-0812">Transmembrane</keyword>
<dbReference type="InterPro" id="IPR045863">
    <property type="entry name" value="CorA_TM1_TM2"/>
</dbReference>
<dbReference type="RefSeq" id="WP_011699613.1">
    <property type="nucleotide sequence ID" value="NC_008554.1"/>
</dbReference>
<dbReference type="NCBIfam" id="TIGR00383">
    <property type="entry name" value="corA"/>
    <property type="match status" value="1"/>
</dbReference>
<evidence type="ECO:0000313" key="9">
    <source>
        <dbReference type="EMBL" id="ABK18446.1"/>
    </source>
</evidence>
<evidence type="ECO:0000256" key="2">
    <source>
        <dbReference type="ARBA" id="ARBA00009765"/>
    </source>
</evidence>
<evidence type="ECO:0000256" key="5">
    <source>
        <dbReference type="ARBA" id="ARBA00022692"/>
    </source>
</evidence>
<dbReference type="SUPFAM" id="SSF143865">
    <property type="entry name" value="CorA soluble domain-like"/>
    <property type="match status" value="1"/>
</dbReference>